<reference evidence="1 2" key="1">
    <citation type="submission" date="2018-11" db="EMBL/GenBank/DDBJ databases">
        <title>Draft genome sequence of Cellulomonas takizawaensis strain TKZ-21.</title>
        <authorList>
            <person name="Yamamura H."/>
            <person name="Hayashi T."/>
            <person name="Hamada M."/>
            <person name="Serisawa Y."/>
            <person name="Matsuyama K."/>
            <person name="Nakagawa Y."/>
            <person name="Otoguro M."/>
            <person name="Yanagida F."/>
            <person name="Hayakawa M."/>
        </authorList>
    </citation>
    <scope>NUCLEOTIDE SEQUENCE [LARGE SCALE GENOMIC DNA]</scope>
    <source>
        <strain evidence="1 2">TKZ-21</strain>
    </source>
</reference>
<dbReference type="OrthoDB" id="7067605at2"/>
<evidence type="ECO:0000313" key="2">
    <source>
        <dbReference type="Proteomes" id="UP000288246"/>
    </source>
</evidence>
<keyword evidence="2" id="KW-1185">Reference proteome</keyword>
<dbReference type="Proteomes" id="UP000288246">
    <property type="component" value="Unassembled WGS sequence"/>
</dbReference>
<dbReference type="AlphaFoldDB" id="A0A401UZN5"/>
<organism evidence="1 2">
    <name type="scientific">Cellulomonas algicola</name>
    <dbReference type="NCBI Taxonomy" id="2071633"/>
    <lineage>
        <taxon>Bacteria</taxon>
        <taxon>Bacillati</taxon>
        <taxon>Actinomycetota</taxon>
        <taxon>Actinomycetes</taxon>
        <taxon>Micrococcales</taxon>
        <taxon>Cellulomonadaceae</taxon>
        <taxon>Cellulomonas</taxon>
    </lineage>
</organism>
<protein>
    <submittedName>
        <fullName evidence="1">Uncharacterized protein</fullName>
    </submittedName>
</protein>
<evidence type="ECO:0000313" key="1">
    <source>
        <dbReference type="EMBL" id="GCD20151.1"/>
    </source>
</evidence>
<comment type="caution">
    <text evidence="1">The sequence shown here is derived from an EMBL/GenBank/DDBJ whole genome shotgun (WGS) entry which is preliminary data.</text>
</comment>
<name>A0A401UZN5_9CELL</name>
<proteinExistence type="predicted"/>
<gene>
    <name evidence="1" type="ORF">CTKZ_17130</name>
</gene>
<dbReference type="EMBL" id="BHYL01000124">
    <property type="protein sequence ID" value="GCD20151.1"/>
    <property type="molecule type" value="Genomic_DNA"/>
</dbReference>
<accession>A0A401UZN5</accession>
<sequence>MAYLGDFLGALNREIALARVQGDVEAVRVADLYAHDPLLQHFPVPRFRLPTLTIRVPVAVERLDGVTAGTVGGVLDGSRLRPAFQTVLDDELAALGATLPDDTRRELDRVVGARIDALVAGDVDLVGERAVAEDLASVATAALPERVLLGRLGTTADDLRARLRERLRVALVQARVQPPRLEVLVADAQLREAGDHLLELSLTLTEEAVEWTVVEQAGGDAPRLVPE</sequence>
<dbReference type="RefSeq" id="WP_124342670.1">
    <property type="nucleotide sequence ID" value="NZ_BHYL01000124.1"/>
</dbReference>